<name>A0A835YH81_9CHLO</name>
<dbReference type="GO" id="GO:0016567">
    <property type="term" value="P:protein ubiquitination"/>
    <property type="evidence" value="ECO:0007669"/>
    <property type="project" value="UniProtKB-UniRule"/>
</dbReference>
<comment type="subunit">
    <text evidence="3">Part of a SCF (SKP1-cullin-F-box) protein ligase complex.</text>
</comment>
<keyword evidence="7" id="KW-1185">Reference proteome</keyword>
<evidence type="ECO:0000259" key="5">
    <source>
        <dbReference type="Pfam" id="PF03931"/>
    </source>
</evidence>
<organism evidence="6 7">
    <name type="scientific">Edaphochlamys debaryana</name>
    <dbReference type="NCBI Taxonomy" id="47281"/>
    <lineage>
        <taxon>Eukaryota</taxon>
        <taxon>Viridiplantae</taxon>
        <taxon>Chlorophyta</taxon>
        <taxon>core chlorophytes</taxon>
        <taxon>Chlorophyceae</taxon>
        <taxon>CS clade</taxon>
        <taxon>Chlamydomonadales</taxon>
        <taxon>Chlamydomonadales incertae sedis</taxon>
        <taxon>Edaphochlamys</taxon>
    </lineage>
</organism>
<evidence type="ECO:0000313" key="6">
    <source>
        <dbReference type="EMBL" id="KAG2500901.1"/>
    </source>
</evidence>
<dbReference type="Gene3D" id="3.30.710.10">
    <property type="entry name" value="Potassium Channel Kv1.1, Chain A"/>
    <property type="match status" value="1"/>
</dbReference>
<dbReference type="SMART" id="SM00512">
    <property type="entry name" value="Skp1"/>
    <property type="match status" value="1"/>
</dbReference>
<dbReference type="InterPro" id="IPR016073">
    <property type="entry name" value="Skp1_comp_POZ"/>
</dbReference>
<dbReference type="GO" id="GO:0006511">
    <property type="term" value="P:ubiquitin-dependent protein catabolic process"/>
    <property type="evidence" value="ECO:0007669"/>
    <property type="project" value="InterPro"/>
</dbReference>
<dbReference type="SUPFAM" id="SSF54695">
    <property type="entry name" value="POZ domain"/>
    <property type="match status" value="1"/>
</dbReference>
<comment type="function">
    <text evidence="3">Involved in ubiquitination and subsequent proteasomal degradation of target proteins. Together with CUL1, RBX1 and a F-box protein, it forms a SCF E3 ubiquitin ligase complex. The functional specificity of this complex depends on the type of F-box protein. In the SCF complex, it serves as an adapter that links the F-box protein to CUL1.</text>
</comment>
<comment type="caution">
    <text evidence="6">The sequence shown here is derived from an EMBL/GenBank/DDBJ whole genome shotgun (WGS) entry which is preliminary data.</text>
</comment>
<comment type="similarity">
    <text evidence="1 3">Belongs to the SKP1 family.</text>
</comment>
<feature type="domain" description="SKP1 component POZ" evidence="5">
    <location>
        <begin position="4"/>
        <end position="62"/>
    </location>
</feature>
<evidence type="ECO:0000256" key="1">
    <source>
        <dbReference type="ARBA" id="ARBA00009993"/>
    </source>
</evidence>
<sequence length="148" mass="16587">MAGKLRLQSADGHLFHVDEEVAFMSITVKNLVEDAGLENAIPLPEVDASTLAKVIAWCKYHAAADKKDAVEIEKFEADLLADKAAHVGMTMASNYLNINGLMDVCCKKWADMIKGRTPEEIRTLFNLEDDLTEEEKKKIMAETVWKFE</sequence>
<dbReference type="Proteomes" id="UP000612055">
    <property type="component" value="Unassembled WGS sequence"/>
</dbReference>
<dbReference type="SUPFAM" id="SSF81382">
    <property type="entry name" value="Skp1 dimerisation domain-like"/>
    <property type="match status" value="1"/>
</dbReference>
<feature type="domain" description="SKP1 component dimerisation" evidence="4">
    <location>
        <begin position="100"/>
        <end position="145"/>
    </location>
</feature>
<dbReference type="PANTHER" id="PTHR11165">
    <property type="entry name" value="SKP1"/>
    <property type="match status" value="1"/>
</dbReference>
<protein>
    <recommendedName>
        <fullName evidence="3">SKP1-like protein</fullName>
    </recommendedName>
</protein>
<dbReference type="InterPro" id="IPR001232">
    <property type="entry name" value="SKP1-like"/>
</dbReference>
<accession>A0A835YH81</accession>
<evidence type="ECO:0000256" key="3">
    <source>
        <dbReference type="PIRNR" id="PIRNR028729"/>
    </source>
</evidence>
<evidence type="ECO:0000259" key="4">
    <source>
        <dbReference type="Pfam" id="PF01466"/>
    </source>
</evidence>
<gene>
    <name evidence="6" type="ORF">HYH03_001660</name>
</gene>
<dbReference type="GO" id="GO:0009867">
    <property type="term" value="P:jasmonic acid mediated signaling pathway"/>
    <property type="evidence" value="ECO:0007669"/>
    <property type="project" value="UniProtKB-ARBA"/>
</dbReference>
<dbReference type="InterPro" id="IPR036296">
    <property type="entry name" value="SKP1-like_dim_sf"/>
</dbReference>
<dbReference type="InterPro" id="IPR016897">
    <property type="entry name" value="SKP1"/>
</dbReference>
<dbReference type="InterPro" id="IPR011333">
    <property type="entry name" value="SKP1/BTB/POZ_sf"/>
</dbReference>
<comment type="pathway">
    <text evidence="3">Protein modification; protein ubiquitination.</text>
</comment>
<keyword evidence="2 3" id="KW-0833">Ubl conjugation pathway</keyword>
<evidence type="ECO:0000256" key="2">
    <source>
        <dbReference type="ARBA" id="ARBA00022786"/>
    </source>
</evidence>
<proteinExistence type="inferred from homology"/>
<dbReference type="Pfam" id="PF03931">
    <property type="entry name" value="Skp1_POZ"/>
    <property type="match status" value="1"/>
</dbReference>
<dbReference type="PIRSF" id="PIRSF028729">
    <property type="entry name" value="E3_ubiquit_lig_SCF_Skp"/>
    <property type="match status" value="1"/>
</dbReference>
<dbReference type="EMBL" id="JAEHOE010000003">
    <property type="protein sequence ID" value="KAG2500901.1"/>
    <property type="molecule type" value="Genomic_DNA"/>
</dbReference>
<dbReference type="OrthoDB" id="7827685at2759"/>
<dbReference type="AlphaFoldDB" id="A0A835YH81"/>
<reference evidence="6" key="1">
    <citation type="journal article" date="2020" name="bioRxiv">
        <title>Comparative genomics of Chlamydomonas.</title>
        <authorList>
            <person name="Craig R.J."/>
            <person name="Hasan A.R."/>
            <person name="Ness R.W."/>
            <person name="Keightley P.D."/>
        </authorList>
    </citation>
    <scope>NUCLEOTIDE SEQUENCE</scope>
    <source>
        <strain evidence="6">CCAP 11/70</strain>
    </source>
</reference>
<dbReference type="UniPathway" id="UPA00143"/>
<dbReference type="InterPro" id="IPR016072">
    <property type="entry name" value="Skp1_comp_dimer"/>
</dbReference>
<dbReference type="Pfam" id="PF01466">
    <property type="entry name" value="Skp1"/>
    <property type="match status" value="1"/>
</dbReference>
<evidence type="ECO:0000313" key="7">
    <source>
        <dbReference type="Proteomes" id="UP000612055"/>
    </source>
</evidence>